<dbReference type="Proteomes" id="UP000285301">
    <property type="component" value="Unassembled WGS sequence"/>
</dbReference>
<evidence type="ECO:0000256" key="2">
    <source>
        <dbReference type="ARBA" id="ARBA00022692"/>
    </source>
</evidence>
<evidence type="ECO:0000256" key="5">
    <source>
        <dbReference type="SAM" id="Phobius"/>
    </source>
</evidence>
<feature type="transmembrane region" description="Helical" evidence="5">
    <location>
        <begin position="310"/>
        <end position="328"/>
    </location>
</feature>
<dbReference type="InterPro" id="IPR024371">
    <property type="entry name" value="AcetylCoA_trans_1-like"/>
</dbReference>
<reference evidence="6 7" key="1">
    <citation type="journal article" date="2018" name="Gigascience">
        <title>Genomes of trombidid mites reveal novel predicted allergens and laterally-transferred genes associated with secondary metabolism.</title>
        <authorList>
            <person name="Dong X."/>
            <person name="Chaisiri K."/>
            <person name="Xia D."/>
            <person name="Armstrong S.D."/>
            <person name="Fang Y."/>
            <person name="Donnelly M.J."/>
            <person name="Kadowaki T."/>
            <person name="McGarry J.W."/>
            <person name="Darby A.C."/>
            <person name="Makepeace B.L."/>
        </authorList>
    </citation>
    <scope>NUCLEOTIDE SEQUENCE [LARGE SCALE GENOMIC DNA]</scope>
    <source>
        <strain evidence="6">UoL-WK</strain>
    </source>
</reference>
<dbReference type="PANTHER" id="PTHR12778">
    <property type="entry name" value="SOLUTE CARRIER FAMILY 33 ACETYL-COA TRANSPORTER -RELATED"/>
    <property type="match status" value="1"/>
</dbReference>
<keyword evidence="7" id="KW-1185">Reference proteome</keyword>
<proteinExistence type="predicted"/>
<dbReference type="GO" id="GO:0008521">
    <property type="term" value="F:acetyl-CoA transmembrane transporter activity"/>
    <property type="evidence" value="ECO:0007669"/>
    <property type="project" value="InterPro"/>
</dbReference>
<comment type="subcellular location">
    <subcellularLocation>
        <location evidence="1">Membrane</location>
        <topology evidence="1">Multi-pass membrane protein</topology>
    </subcellularLocation>
</comment>
<evidence type="ECO:0000256" key="3">
    <source>
        <dbReference type="ARBA" id="ARBA00022989"/>
    </source>
</evidence>
<dbReference type="STRING" id="1965070.A0A3S3P0T4"/>
<keyword evidence="4 5" id="KW-0472">Membrane</keyword>
<dbReference type="GO" id="GO:0035348">
    <property type="term" value="P:acetyl-CoA transmembrane transport"/>
    <property type="evidence" value="ECO:0007669"/>
    <property type="project" value="InterPro"/>
</dbReference>
<feature type="transmembrane region" description="Helical" evidence="5">
    <location>
        <begin position="37"/>
        <end position="64"/>
    </location>
</feature>
<accession>A0A3S3P0T4</accession>
<feature type="transmembrane region" description="Helical" evidence="5">
    <location>
        <begin position="340"/>
        <end position="361"/>
    </location>
</feature>
<feature type="transmembrane region" description="Helical" evidence="5">
    <location>
        <begin position="412"/>
        <end position="436"/>
    </location>
</feature>
<dbReference type="InterPro" id="IPR004752">
    <property type="entry name" value="AmpG_permease/AT-1"/>
</dbReference>
<gene>
    <name evidence="6" type="ORF">B4U79_15239</name>
</gene>
<feature type="transmembrane region" description="Helical" evidence="5">
    <location>
        <begin position="176"/>
        <end position="197"/>
    </location>
</feature>
<dbReference type="Pfam" id="PF13000">
    <property type="entry name" value="Acatn"/>
    <property type="match status" value="2"/>
</dbReference>
<evidence type="ECO:0000313" key="6">
    <source>
        <dbReference type="EMBL" id="RWS05599.1"/>
    </source>
</evidence>
<evidence type="ECO:0000313" key="7">
    <source>
        <dbReference type="Proteomes" id="UP000285301"/>
    </source>
</evidence>
<dbReference type="EMBL" id="NCKU01004678">
    <property type="protein sequence ID" value="RWS05599.1"/>
    <property type="molecule type" value="Genomic_DNA"/>
</dbReference>
<sequence length="524" mass="59351">MAEIGVGLPIENLTVDVAEPEEQKKQKEEKRGLRGDYLNLCLLVFLYILEGLPIGLLVSIPMILASNKVSYEEQAIFTLSTYPYALKLLWAPIIDSVFSSKFGRRKSWLVPVQYLIGLTMIAMAYYSEKLIGSKTVAPNIYLLTATFFFLLFLVATQDVAVDGWALTLLAKRNVHYASSSNAVGVILGIFVSNTLFLSLESEDFCNKYLRKKSQQGGIITIADFFNACGAIFIISTTLLWLLKRENDDFSEEENNVKGVCKTYKSLWGIMRLRSVKILAIIMLTQYIGSAGVENVTGLKMIQFGMKRENLALLAMPINFLNIFLPFIIVNKAKHNPIKIYYLAGVLKLAAGCGFVAITYWTQTLHITDGNFPIHYYVTVFFVFLVYDLIRFAMGMAIWAFKTKIADPKIGATYMTLLTTLNTIGSRWTGTLSVWLIDILSFTVPFGSKHRSNSTVHAHSPTSGVNSTFIGKNHRTYFIDGYYVEFVICFVLGLLWLKIFRPYLMNMQSWPETEWRYTKEKVTKF</sequence>
<feature type="transmembrane region" description="Helical" evidence="5">
    <location>
        <begin position="139"/>
        <end position="156"/>
    </location>
</feature>
<protein>
    <submittedName>
        <fullName evidence="6">Acetyl-coenzyme A transporter 1-like protein</fullName>
    </submittedName>
</protein>
<keyword evidence="3 5" id="KW-1133">Transmembrane helix</keyword>
<dbReference type="Gene3D" id="1.20.1250.20">
    <property type="entry name" value="MFS general substrate transporter like domains"/>
    <property type="match status" value="1"/>
</dbReference>
<feature type="transmembrane region" description="Helical" evidence="5">
    <location>
        <begin position="108"/>
        <end position="127"/>
    </location>
</feature>
<name>A0A3S3P0T4_9ACAR</name>
<feature type="transmembrane region" description="Helical" evidence="5">
    <location>
        <begin position="481"/>
        <end position="499"/>
    </location>
</feature>
<dbReference type="SUPFAM" id="SSF103473">
    <property type="entry name" value="MFS general substrate transporter"/>
    <property type="match status" value="1"/>
</dbReference>
<dbReference type="InterPro" id="IPR036259">
    <property type="entry name" value="MFS_trans_sf"/>
</dbReference>
<evidence type="ECO:0000256" key="1">
    <source>
        <dbReference type="ARBA" id="ARBA00004141"/>
    </source>
</evidence>
<dbReference type="GO" id="GO:0016020">
    <property type="term" value="C:membrane"/>
    <property type="evidence" value="ECO:0007669"/>
    <property type="project" value="UniProtKB-SubCell"/>
</dbReference>
<evidence type="ECO:0000256" key="4">
    <source>
        <dbReference type="ARBA" id="ARBA00023136"/>
    </source>
</evidence>
<dbReference type="OrthoDB" id="6415790at2759"/>
<comment type="caution">
    <text evidence="6">The sequence shown here is derived from an EMBL/GenBank/DDBJ whole genome shotgun (WGS) entry which is preliminary data.</text>
</comment>
<organism evidence="6 7">
    <name type="scientific">Dinothrombium tinctorium</name>
    <dbReference type="NCBI Taxonomy" id="1965070"/>
    <lineage>
        <taxon>Eukaryota</taxon>
        <taxon>Metazoa</taxon>
        <taxon>Ecdysozoa</taxon>
        <taxon>Arthropoda</taxon>
        <taxon>Chelicerata</taxon>
        <taxon>Arachnida</taxon>
        <taxon>Acari</taxon>
        <taxon>Acariformes</taxon>
        <taxon>Trombidiformes</taxon>
        <taxon>Prostigmata</taxon>
        <taxon>Anystina</taxon>
        <taxon>Parasitengona</taxon>
        <taxon>Trombidioidea</taxon>
        <taxon>Trombidiidae</taxon>
        <taxon>Dinothrombium</taxon>
    </lineage>
</organism>
<keyword evidence="2 5" id="KW-0812">Transmembrane</keyword>
<dbReference type="PANTHER" id="PTHR12778:SF9">
    <property type="entry name" value="ACETYL-COENZYME A TRANSPORTER 1"/>
    <property type="match status" value="1"/>
</dbReference>
<feature type="transmembrane region" description="Helical" evidence="5">
    <location>
        <begin position="373"/>
        <end position="400"/>
    </location>
</feature>
<dbReference type="AlphaFoldDB" id="A0A3S3P0T4"/>
<feature type="transmembrane region" description="Helical" evidence="5">
    <location>
        <begin position="218"/>
        <end position="242"/>
    </location>
</feature>